<sequence>MNRVTELKLCYYNDGQKQEIVVYNELSKNDLRKLILGISNENGKLKVRTTVEEKYI</sequence>
<dbReference type="RefSeq" id="WP_011967787.1">
    <property type="nucleotide sequence ID" value="NC_009617.1"/>
</dbReference>
<evidence type="ECO:0000313" key="2">
    <source>
        <dbReference type="Proteomes" id="UP000000565"/>
    </source>
</evidence>
<protein>
    <submittedName>
        <fullName evidence="1">Uncharacterized protein</fullName>
    </submittedName>
</protein>
<dbReference type="KEGG" id="cbe:Cbei_0438"/>
<reference evidence="1 2" key="2">
    <citation type="journal article" date="2011" name="BMC Genomics">
        <title>Single-nucleotide resolution analysis of the transcriptome structure of Clostridium beijerinckii NCIMB 8052 using RNA-Seq.</title>
        <authorList>
            <person name="Wang Y."/>
            <person name="Li X."/>
            <person name="Mao Y."/>
            <person name="Blaschek H.P."/>
        </authorList>
    </citation>
    <scope>NUCLEOTIDE SEQUENCE [LARGE SCALE GENOMIC DNA]</scope>
    <source>
        <strain evidence="2">ATCC 51743 / NCIMB 8052</strain>
    </source>
</reference>
<gene>
    <name evidence="1" type="ordered locus">Cbei_0438</name>
</gene>
<name>A6LQJ6_CLOB8</name>
<proteinExistence type="predicted"/>
<dbReference type="HOGENOM" id="CLU_3005939_0_0_9"/>
<dbReference type="eggNOG" id="ENOG503285G">
    <property type="taxonomic scope" value="Bacteria"/>
</dbReference>
<evidence type="ECO:0000313" key="1">
    <source>
        <dbReference type="EMBL" id="ABR32626.1"/>
    </source>
</evidence>
<reference evidence="1 2" key="1">
    <citation type="submission" date="2007-06" db="EMBL/GenBank/DDBJ databases">
        <title>Complete sequence of Clostridium beijerinckii NCIMB 8052.</title>
        <authorList>
            <consortium name="US DOE Joint Genome Institute"/>
            <person name="Copeland A."/>
            <person name="Lucas S."/>
            <person name="Lapidus A."/>
            <person name="Barry K."/>
            <person name="Detter J.C."/>
            <person name="Glavina del Rio T."/>
            <person name="Hammon N."/>
            <person name="Israni S."/>
            <person name="Dalin E."/>
            <person name="Tice H."/>
            <person name="Pitluck S."/>
            <person name="Sims D."/>
            <person name="Brettin T."/>
            <person name="Bruce D."/>
            <person name="Tapia R."/>
            <person name="Brainard J."/>
            <person name="Schmutz J."/>
            <person name="Larimer F."/>
            <person name="Land M."/>
            <person name="Hauser L."/>
            <person name="Kyrpides N."/>
            <person name="Mikhailova N."/>
            <person name="Bennet G."/>
            <person name="Cann I."/>
            <person name="Chen J.-S."/>
            <person name="Contreras A.L."/>
            <person name="Jones D."/>
            <person name="Kashket E."/>
            <person name="Mitchell W."/>
            <person name="Stoddard S."/>
            <person name="Schwarz W."/>
            <person name="Qureshi N."/>
            <person name="Young M."/>
            <person name="Shi Z."/>
            <person name="Ezeji T."/>
            <person name="White B."/>
            <person name="Blaschek H."/>
            <person name="Richardson P."/>
        </authorList>
    </citation>
    <scope>NUCLEOTIDE SEQUENCE [LARGE SCALE GENOMIC DNA]</scope>
    <source>
        <strain evidence="2">ATCC 51743 / NCIMB 8052</strain>
    </source>
</reference>
<dbReference type="AlphaFoldDB" id="A6LQJ6"/>
<dbReference type="Proteomes" id="UP000000565">
    <property type="component" value="Chromosome"/>
</dbReference>
<reference evidence="1 2" key="3">
    <citation type="journal article" date="2012" name="BMC Genomics">
        <title>Genome-wide dynamic transcriptional profiling in clostridium beijerinckii NCIMB 8052 using single-nucleotide resolution RNA-Seq.</title>
        <authorList>
            <person name="Wang Y."/>
            <person name="Li X."/>
            <person name="Mao Y."/>
            <person name="Blaschek H.P."/>
        </authorList>
    </citation>
    <scope>NUCLEOTIDE SEQUENCE [LARGE SCALE GENOMIC DNA]</scope>
    <source>
        <strain evidence="2">ATCC 51743 / NCIMB 8052</strain>
    </source>
</reference>
<organism evidence="1 2">
    <name type="scientific">Clostridium beijerinckii (strain ATCC 51743 / NCIMB 8052)</name>
    <name type="common">Clostridium acetobutylicum</name>
    <dbReference type="NCBI Taxonomy" id="290402"/>
    <lineage>
        <taxon>Bacteria</taxon>
        <taxon>Bacillati</taxon>
        <taxon>Bacillota</taxon>
        <taxon>Clostridia</taxon>
        <taxon>Eubacteriales</taxon>
        <taxon>Clostridiaceae</taxon>
        <taxon>Clostridium</taxon>
    </lineage>
</organism>
<dbReference type="EMBL" id="CP000721">
    <property type="protein sequence ID" value="ABR32626.1"/>
    <property type="molecule type" value="Genomic_DNA"/>
</dbReference>
<accession>A6LQJ6</accession>